<protein>
    <submittedName>
        <fullName evidence="4">Uncharacterized protein LOC115948407</fullName>
    </submittedName>
</protein>
<dbReference type="Gene3D" id="1.10.287.210">
    <property type="match status" value="1"/>
</dbReference>
<dbReference type="Proteomes" id="UP000504602">
    <property type="component" value="Unplaced"/>
</dbReference>
<feature type="transmembrane region" description="Helical" evidence="1">
    <location>
        <begin position="373"/>
        <end position="395"/>
    </location>
</feature>
<evidence type="ECO:0000313" key="4">
    <source>
        <dbReference type="RefSeq" id="XP_030916673.1"/>
    </source>
</evidence>
<evidence type="ECO:0000313" key="3">
    <source>
        <dbReference type="Proteomes" id="UP000504602"/>
    </source>
</evidence>
<dbReference type="Pfam" id="PF03708">
    <property type="entry name" value="Avian_gp85"/>
    <property type="match status" value="1"/>
</dbReference>
<dbReference type="InterPro" id="IPR018154">
    <property type="entry name" value="TLV/ENV_coat_polyprotein"/>
</dbReference>
<evidence type="ECO:0000256" key="1">
    <source>
        <dbReference type="SAM" id="Phobius"/>
    </source>
</evidence>
<name>A0A8N5I0N4_GEOFO</name>
<keyword evidence="1" id="KW-1133">Transmembrane helix</keyword>
<accession>A0A8N5I0N4</accession>
<dbReference type="PANTHER" id="PTHR10424">
    <property type="entry name" value="VIRAL ENVELOPE PROTEIN"/>
    <property type="match status" value="1"/>
</dbReference>
<reference evidence="4" key="1">
    <citation type="submission" date="2025-08" db="UniProtKB">
        <authorList>
            <consortium name="RefSeq"/>
        </authorList>
    </citation>
    <scope>IDENTIFICATION</scope>
</reference>
<feature type="signal peptide" evidence="2">
    <location>
        <begin position="1"/>
        <end position="27"/>
    </location>
</feature>
<feature type="chain" id="PRO_5035419236" evidence="2">
    <location>
        <begin position="28"/>
        <end position="398"/>
    </location>
</feature>
<keyword evidence="1" id="KW-0812">Transmembrane</keyword>
<dbReference type="OrthoDB" id="9838443at2759"/>
<dbReference type="AlphaFoldDB" id="A0A8N5I0N4"/>
<sequence length="398" mass="44073">MAKLLSKGEAMSLVMLVCLILPPIALSNGADLPIVQPKQNVWETLAQAANLDSICLTHSRQGRTFSTCMVGLPVDEWPVLKHTPVKVSQVIMDPVNEWCSWTKLLPVASSEPQDLEIFGSTTMELCMRFEISDVTKAKNKTVDVTLNHAFYKNALAWCKYTKMTAKALLQVPAQLPWGIFFICGDRIWLGISANVKGGPCSIGRISLLSPDLKSLKEQKRKGKRSLEQYSPNCDDEVNTWDKAQRIAVAIFSPQTASGVALTQLDHMGFWLSKHARAVSLALSDMLKDIDSVRQATLQNRAAIDYLLLAHGHGCEEFEGMCCMNLTDDSKSIHENIKKIEESIKKLGQITGSWIDDVVGFFDLSPLWKKLLKIGFYILVGLLVLMLIVPCIFCVCGGS</sequence>
<keyword evidence="2" id="KW-0732">Signal</keyword>
<dbReference type="RefSeq" id="XP_030916673.1">
    <property type="nucleotide sequence ID" value="XM_031060813.1"/>
</dbReference>
<keyword evidence="1" id="KW-0472">Membrane</keyword>
<keyword evidence="3" id="KW-1185">Reference proteome</keyword>
<proteinExistence type="predicted"/>
<gene>
    <name evidence="4" type="primary">LOC115948407</name>
</gene>
<dbReference type="SUPFAM" id="SSF58069">
    <property type="entry name" value="Virus ectodomain"/>
    <property type="match status" value="1"/>
</dbReference>
<organism evidence="3 4">
    <name type="scientific">Geospiza fortis</name>
    <name type="common">Medium ground-finch</name>
    <dbReference type="NCBI Taxonomy" id="48883"/>
    <lineage>
        <taxon>Eukaryota</taxon>
        <taxon>Metazoa</taxon>
        <taxon>Chordata</taxon>
        <taxon>Craniata</taxon>
        <taxon>Vertebrata</taxon>
        <taxon>Euteleostomi</taxon>
        <taxon>Archelosauria</taxon>
        <taxon>Archosauria</taxon>
        <taxon>Dinosauria</taxon>
        <taxon>Saurischia</taxon>
        <taxon>Theropoda</taxon>
        <taxon>Coelurosauria</taxon>
        <taxon>Aves</taxon>
        <taxon>Neognathae</taxon>
        <taxon>Neoaves</taxon>
        <taxon>Telluraves</taxon>
        <taxon>Australaves</taxon>
        <taxon>Passeriformes</taxon>
        <taxon>Thraupidae</taxon>
        <taxon>Geospiza</taxon>
    </lineage>
</organism>
<dbReference type="InterPro" id="IPR005166">
    <property type="entry name" value="RSV_p95_env"/>
</dbReference>
<evidence type="ECO:0000256" key="2">
    <source>
        <dbReference type="SAM" id="SignalP"/>
    </source>
</evidence>
<dbReference type="Pfam" id="PF00429">
    <property type="entry name" value="TLV_coat"/>
    <property type="match status" value="1"/>
</dbReference>
<dbReference type="GeneID" id="115948407"/>